<comment type="subunit">
    <text evidence="5">Binds to RNA polymerase II (RNAPII).</text>
</comment>
<keyword evidence="3 5" id="KW-0378">Hydrolase</keyword>
<dbReference type="FunFam" id="3.40.50.300:FF:000338">
    <property type="entry name" value="GPN-loop GTPase 2"/>
    <property type="match status" value="1"/>
</dbReference>
<dbReference type="AlphaFoldDB" id="A0A9W7T125"/>
<comment type="caution">
    <text evidence="7">The sequence shown here is derived from an EMBL/GenBank/DDBJ whole genome shotgun (WGS) entry which is preliminary data.</text>
</comment>
<dbReference type="PANTHER" id="PTHR21231:SF3">
    <property type="entry name" value="GPN-LOOP GTPASE 2"/>
    <property type="match status" value="1"/>
</dbReference>
<dbReference type="Pfam" id="PF03029">
    <property type="entry name" value="ATP_bind_1"/>
    <property type="match status" value="1"/>
</dbReference>
<dbReference type="OrthoDB" id="5839at2759"/>
<comment type="function">
    <text evidence="5">Small GTPase required for proper localization of RNA polymerase II and III (RNAPII and RNAPIII). May act at an RNAP assembly step prior to nuclear import.</text>
</comment>
<dbReference type="InterPro" id="IPR027417">
    <property type="entry name" value="P-loop_NTPase"/>
</dbReference>
<reference evidence="7 8" key="1">
    <citation type="journal article" date="2018" name="IMA Fungus">
        <title>IMA Genome-F 10: Nine draft genome sequences of Claviceps purpurea s.lat., including C. arundinis, C. humidiphila, and C. cf. spartinae, pseudomolecules for the pitch canker pathogen Fusarium circinatum, draft genome of Davidsoniella eucalypti, Grosmannia galeiformis, Quambalaria eucalypti, and Teratosphaeria destructans.</title>
        <authorList>
            <person name="Wingfield B.D."/>
            <person name="Liu M."/>
            <person name="Nguyen H.D."/>
            <person name="Lane F.A."/>
            <person name="Morgan S.W."/>
            <person name="De Vos L."/>
            <person name="Wilken P.M."/>
            <person name="Duong T.A."/>
            <person name="Aylward J."/>
            <person name="Coetzee M.P."/>
            <person name="Dadej K."/>
            <person name="De Beer Z.W."/>
            <person name="Findlay W."/>
            <person name="Havenga M."/>
            <person name="Kolarik M."/>
            <person name="Menzies J.G."/>
            <person name="Naidoo K."/>
            <person name="Pochopski O."/>
            <person name="Shoukouhi P."/>
            <person name="Santana Q.C."/>
            <person name="Seifert K.A."/>
            <person name="Soal N."/>
            <person name="Steenkamp E.T."/>
            <person name="Tatham C.T."/>
            <person name="van der Nest M.A."/>
            <person name="Wingfield M.J."/>
        </authorList>
    </citation>
    <scope>NUCLEOTIDE SEQUENCE [LARGE SCALE GENOMIC DNA]</scope>
    <source>
        <strain evidence="7">CMW44962</strain>
    </source>
</reference>
<feature type="compositionally biased region" description="Polar residues" evidence="6">
    <location>
        <begin position="412"/>
        <end position="425"/>
    </location>
</feature>
<feature type="region of interest" description="Disordered" evidence="6">
    <location>
        <begin position="384"/>
        <end position="425"/>
    </location>
</feature>
<name>A0A9W7T125_9PEZI</name>
<evidence type="ECO:0000256" key="2">
    <source>
        <dbReference type="ARBA" id="ARBA00022741"/>
    </source>
</evidence>
<comment type="similarity">
    <text evidence="1 5">Belongs to the GPN-loop GTPase family.</text>
</comment>
<evidence type="ECO:0000313" key="8">
    <source>
        <dbReference type="Proteomes" id="UP001138500"/>
    </source>
</evidence>
<keyword evidence="4 5" id="KW-0342">GTP-binding</keyword>
<keyword evidence="2 5" id="KW-0547">Nucleotide-binding</keyword>
<feature type="compositionally biased region" description="Basic and acidic residues" evidence="6">
    <location>
        <begin position="399"/>
        <end position="409"/>
    </location>
</feature>
<dbReference type="PANTHER" id="PTHR21231">
    <property type="entry name" value="XPA-BINDING PROTEIN 1-RELATED"/>
    <property type="match status" value="1"/>
</dbReference>
<gene>
    <name evidence="7" type="ORF">Tdes44962_MAKER06799</name>
</gene>
<dbReference type="Gene3D" id="3.40.50.300">
    <property type="entry name" value="P-loop containing nucleotide triphosphate hydrolases"/>
    <property type="match status" value="1"/>
</dbReference>
<organism evidence="7 8">
    <name type="scientific">Teratosphaeria destructans</name>
    <dbReference type="NCBI Taxonomy" id="418781"/>
    <lineage>
        <taxon>Eukaryota</taxon>
        <taxon>Fungi</taxon>
        <taxon>Dikarya</taxon>
        <taxon>Ascomycota</taxon>
        <taxon>Pezizomycotina</taxon>
        <taxon>Dothideomycetes</taxon>
        <taxon>Dothideomycetidae</taxon>
        <taxon>Mycosphaerellales</taxon>
        <taxon>Teratosphaeriaceae</taxon>
        <taxon>Teratosphaeria</taxon>
    </lineage>
</organism>
<evidence type="ECO:0000256" key="6">
    <source>
        <dbReference type="SAM" id="MobiDB-lite"/>
    </source>
</evidence>
<evidence type="ECO:0000256" key="5">
    <source>
        <dbReference type="RuleBase" id="RU365059"/>
    </source>
</evidence>
<dbReference type="SUPFAM" id="SSF52540">
    <property type="entry name" value="P-loop containing nucleoside triphosphate hydrolases"/>
    <property type="match status" value="1"/>
</dbReference>
<dbReference type="GO" id="GO:0005737">
    <property type="term" value="C:cytoplasm"/>
    <property type="evidence" value="ECO:0007669"/>
    <property type="project" value="TreeGrafter"/>
</dbReference>
<dbReference type="EMBL" id="RIBY02000125">
    <property type="protein sequence ID" value="KAH9845155.1"/>
    <property type="molecule type" value="Genomic_DNA"/>
</dbReference>
<dbReference type="Proteomes" id="UP001138500">
    <property type="component" value="Unassembled WGS sequence"/>
</dbReference>
<accession>A0A9W7T125</accession>
<protein>
    <recommendedName>
        <fullName evidence="5">GPN-loop GTPase 2</fullName>
    </recommendedName>
</protein>
<reference evidence="7 8" key="2">
    <citation type="journal article" date="2021" name="Curr. Genet.">
        <title>Genetic response to nitrogen starvation in the aggressive Eucalyptus foliar pathogen Teratosphaeria destructans.</title>
        <authorList>
            <person name="Havenga M."/>
            <person name="Wingfield B.D."/>
            <person name="Wingfield M.J."/>
            <person name="Dreyer L.L."/>
            <person name="Roets F."/>
            <person name="Aylward J."/>
        </authorList>
    </citation>
    <scope>NUCLEOTIDE SEQUENCE [LARGE SCALE GENOMIC DNA]</scope>
    <source>
        <strain evidence="7">CMW44962</strain>
    </source>
</reference>
<sequence length="425" mass="47299">MSTNFLEQEVDHSYKYLHQGTTAQQSNLIDDGPTQMRTLILPVGPPGAGKSTLTNGLQQFMIAINRPCSVANLDPANDNITYSPAFDVREIVNVDEVMEREELGPNGGVLWAMEEVEANFDWLEEKLEQCEETVVLDPPGQPELSMHHMALPRMMQRLEHAGYRIVVLQLLDSVVLTRPSLYLSSLLLCVRGMLHLPYPVVNVLTKIDNLKAVGGADLPFNLDFYTEVQDLHYLLPVLQAEQSASIGGGRGDGGKFEKLNEALIELVNDFGLVGFETLAVEDRQSMASLLKAIDRASGYVFAGARATDELGRTVDDEASVWAQAMSDQWTGKLDVRDIQERWIDRKDEFDAEEKRAWQEEARLAGALDAQSGVDVVRKHADERGAALVEGNESDELEVEQAKWEEEMRRKQSSGGETSVQVVRKS</sequence>
<dbReference type="InterPro" id="IPR004130">
    <property type="entry name" value="Gpn"/>
</dbReference>
<evidence type="ECO:0000256" key="1">
    <source>
        <dbReference type="ARBA" id="ARBA00005290"/>
    </source>
</evidence>
<proteinExistence type="inferred from homology"/>
<dbReference type="GO" id="GO:0003924">
    <property type="term" value="F:GTPase activity"/>
    <property type="evidence" value="ECO:0007669"/>
    <property type="project" value="TreeGrafter"/>
</dbReference>
<keyword evidence="8" id="KW-1185">Reference proteome</keyword>
<dbReference type="GO" id="GO:0005525">
    <property type="term" value="F:GTP binding"/>
    <property type="evidence" value="ECO:0007669"/>
    <property type="project" value="UniProtKB-KW"/>
</dbReference>
<evidence type="ECO:0000313" key="7">
    <source>
        <dbReference type="EMBL" id="KAH9845155.1"/>
    </source>
</evidence>
<evidence type="ECO:0000256" key="3">
    <source>
        <dbReference type="ARBA" id="ARBA00022801"/>
    </source>
</evidence>
<evidence type="ECO:0000256" key="4">
    <source>
        <dbReference type="ARBA" id="ARBA00023134"/>
    </source>
</evidence>